<dbReference type="InterPro" id="IPR001509">
    <property type="entry name" value="Epimerase_deHydtase"/>
</dbReference>
<dbReference type="EMBL" id="JAMLJM010000007">
    <property type="protein sequence ID" value="MCL9809675.1"/>
    <property type="molecule type" value="Genomic_DNA"/>
</dbReference>
<evidence type="ECO:0000313" key="3">
    <source>
        <dbReference type="EMBL" id="MCL9809675.1"/>
    </source>
</evidence>
<proteinExistence type="inferred from homology"/>
<organism evidence="3 4">
    <name type="scientific">Flavobacterium luminosum</name>
    <dbReference type="NCBI Taxonomy" id="2949086"/>
    <lineage>
        <taxon>Bacteria</taxon>
        <taxon>Pseudomonadati</taxon>
        <taxon>Bacteroidota</taxon>
        <taxon>Flavobacteriia</taxon>
        <taxon>Flavobacteriales</taxon>
        <taxon>Flavobacteriaceae</taxon>
        <taxon>Flavobacterium</taxon>
    </lineage>
</organism>
<dbReference type="RefSeq" id="WP_250593122.1">
    <property type="nucleotide sequence ID" value="NZ_JAMLJM010000007.1"/>
</dbReference>
<dbReference type="InterPro" id="IPR051225">
    <property type="entry name" value="NAD(P)_epim/dehydratase"/>
</dbReference>
<name>A0ABT0TQA8_9FLAO</name>
<reference evidence="3 4" key="1">
    <citation type="submission" date="2022-05" db="EMBL/GenBank/DDBJ databases">
        <title>Flavobacterium sp., isolated from activated sludge.</title>
        <authorList>
            <person name="Ran Q."/>
        </authorList>
    </citation>
    <scope>NUCLEOTIDE SEQUENCE [LARGE SCALE GENOMIC DNA]</scope>
    <source>
        <strain evidence="3 4">HXWNR70</strain>
    </source>
</reference>
<feature type="domain" description="NAD-dependent epimerase/dehydratase" evidence="2">
    <location>
        <begin position="5"/>
        <end position="234"/>
    </location>
</feature>
<dbReference type="Proteomes" id="UP001317191">
    <property type="component" value="Unassembled WGS sequence"/>
</dbReference>
<accession>A0ABT0TQA8</accession>
<dbReference type="InterPro" id="IPR036291">
    <property type="entry name" value="NAD(P)-bd_dom_sf"/>
</dbReference>
<sequence length="317" mass="35865">MDTKILIIGACGQIGTELTQKLRETYGKNNVIASDIRKLNNDVVNDGIFEVVNALDYNQIEHLIEKYKITDVYLMAALLSATAEKNPAFAWDLNMNSLFHVLNLAKAGKIKKIYWPSSIAVFGPTTPRDNTPQYTIMEPSTVYGISKQAGERWCEYYHKQYGVDVRSIRYPGLISWGTPPGGGTTDYAVDIYHKAITEGKFTSFLSENSALPMMYMDDAIKATIAIMQAPSEQIKIRSSYNLSAMSFTPKEIAAEIQKHYPDFTIDYAPDFRQKIADSWPASIDDSCAREDWGWKNDYDLNSMTTEMFKQLKENIYA</sequence>
<comment type="caution">
    <text evidence="3">The sequence shown here is derived from an EMBL/GenBank/DDBJ whole genome shotgun (WGS) entry which is preliminary data.</text>
</comment>
<dbReference type="Pfam" id="PF01370">
    <property type="entry name" value="Epimerase"/>
    <property type="match status" value="1"/>
</dbReference>
<dbReference type="CDD" id="cd05272">
    <property type="entry name" value="TDH_SDR_e"/>
    <property type="match status" value="1"/>
</dbReference>
<evidence type="ECO:0000256" key="1">
    <source>
        <dbReference type="ARBA" id="ARBA00007637"/>
    </source>
</evidence>
<evidence type="ECO:0000313" key="4">
    <source>
        <dbReference type="Proteomes" id="UP001317191"/>
    </source>
</evidence>
<dbReference type="PANTHER" id="PTHR42687">
    <property type="entry name" value="L-THREONINE 3-DEHYDROGENASE"/>
    <property type="match status" value="1"/>
</dbReference>
<keyword evidence="4" id="KW-1185">Reference proteome</keyword>
<dbReference type="SUPFAM" id="SSF51735">
    <property type="entry name" value="NAD(P)-binding Rossmann-fold domains"/>
    <property type="match status" value="1"/>
</dbReference>
<gene>
    <name evidence="3" type="ORF">NAT50_09930</name>
</gene>
<protein>
    <submittedName>
        <fullName evidence="3">L-threonine 3-dehydrogenase</fullName>
    </submittedName>
</protein>
<comment type="similarity">
    <text evidence="1">Belongs to the NAD(P)-dependent epimerase/dehydratase family.</text>
</comment>
<dbReference type="Gene3D" id="3.40.50.720">
    <property type="entry name" value="NAD(P)-binding Rossmann-like Domain"/>
    <property type="match status" value="1"/>
</dbReference>
<dbReference type="PANTHER" id="PTHR42687:SF1">
    <property type="entry name" value="L-THREONINE 3-DEHYDROGENASE, MITOCHONDRIAL"/>
    <property type="match status" value="1"/>
</dbReference>
<evidence type="ECO:0000259" key="2">
    <source>
        <dbReference type="Pfam" id="PF01370"/>
    </source>
</evidence>